<evidence type="ECO:0000313" key="8">
    <source>
        <dbReference type="Proteomes" id="UP000230002"/>
    </source>
</evidence>
<dbReference type="PANTHER" id="PTHR48094">
    <property type="entry name" value="PROTEIN/NUCLEIC ACID DEGLYCASE DJ-1-RELATED"/>
    <property type="match status" value="1"/>
</dbReference>
<dbReference type="SUPFAM" id="SSF52317">
    <property type="entry name" value="Class I glutamine amidotransferase-like"/>
    <property type="match status" value="1"/>
</dbReference>
<proteinExistence type="inferred from homology"/>
<keyword evidence="2" id="KW-0346">Stress response</keyword>
<feature type="domain" description="DJ-1/PfpI" evidence="6">
    <location>
        <begin position="76"/>
        <end position="217"/>
    </location>
</feature>
<dbReference type="InterPro" id="IPR050325">
    <property type="entry name" value="Prot/Nucl_acid_deglycase"/>
</dbReference>
<keyword evidence="8" id="KW-1185">Reference proteome</keyword>
<dbReference type="OrthoDB" id="543156at2759"/>
<dbReference type="EMBL" id="AYKW01000001">
    <property type="protein sequence ID" value="PIL36967.1"/>
    <property type="molecule type" value="Genomic_DNA"/>
</dbReference>
<dbReference type="GO" id="GO:0005737">
    <property type="term" value="C:cytoplasm"/>
    <property type="evidence" value="ECO:0007669"/>
    <property type="project" value="TreeGrafter"/>
</dbReference>
<reference evidence="7 8" key="1">
    <citation type="journal article" date="2015" name="Sci. Rep.">
        <title>Chromosome-level genome map provides insights into diverse defense mechanisms in the medicinal fungus Ganoderma sinense.</title>
        <authorList>
            <person name="Zhu Y."/>
            <person name="Xu J."/>
            <person name="Sun C."/>
            <person name="Zhou S."/>
            <person name="Xu H."/>
            <person name="Nelson D.R."/>
            <person name="Qian J."/>
            <person name="Song J."/>
            <person name="Luo H."/>
            <person name="Xiang L."/>
            <person name="Li Y."/>
            <person name="Xu Z."/>
            <person name="Ji A."/>
            <person name="Wang L."/>
            <person name="Lu S."/>
            <person name="Hayward A."/>
            <person name="Sun W."/>
            <person name="Li X."/>
            <person name="Schwartz D.C."/>
            <person name="Wang Y."/>
            <person name="Chen S."/>
        </authorList>
    </citation>
    <scope>NUCLEOTIDE SEQUENCE [LARGE SCALE GENOMIC DNA]</scope>
    <source>
        <strain evidence="7 8">ZZ0214-1</strain>
    </source>
</reference>
<organism evidence="7 8">
    <name type="scientific">Ganoderma sinense ZZ0214-1</name>
    <dbReference type="NCBI Taxonomy" id="1077348"/>
    <lineage>
        <taxon>Eukaryota</taxon>
        <taxon>Fungi</taxon>
        <taxon>Dikarya</taxon>
        <taxon>Basidiomycota</taxon>
        <taxon>Agaricomycotina</taxon>
        <taxon>Agaricomycetes</taxon>
        <taxon>Polyporales</taxon>
        <taxon>Polyporaceae</taxon>
        <taxon>Ganoderma</taxon>
    </lineage>
</organism>
<comment type="catalytic activity">
    <reaction evidence="5">
        <text>methylglyoxal + H2O = (R)-lactate + H(+)</text>
        <dbReference type="Rhea" id="RHEA:27754"/>
        <dbReference type="ChEBI" id="CHEBI:15377"/>
        <dbReference type="ChEBI" id="CHEBI:15378"/>
        <dbReference type="ChEBI" id="CHEBI:16004"/>
        <dbReference type="ChEBI" id="CHEBI:17158"/>
        <dbReference type="EC" id="4.2.1.130"/>
    </reaction>
</comment>
<dbReference type="EC" id="4.2.1.130" evidence="1"/>
<evidence type="ECO:0000256" key="3">
    <source>
        <dbReference type="ARBA" id="ARBA00023239"/>
    </source>
</evidence>
<protein>
    <recommendedName>
        <fullName evidence="1">D-lactate dehydratase</fullName>
        <ecNumber evidence="1">4.2.1.130</ecNumber>
    </recommendedName>
</protein>
<dbReference type="GO" id="GO:0019243">
    <property type="term" value="P:methylglyoxal catabolic process to D-lactate via S-lactoyl-glutathione"/>
    <property type="evidence" value="ECO:0007669"/>
    <property type="project" value="TreeGrafter"/>
</dbReference>
<dbReference type="CDD" id="cd03141">
    <property type="entry name" value="GATase1_Hsp31_like"/>
    <property type="match status" value="1"/>
</dbReference>
<dbReference type="AlphaFoldDB" id="A0A2G8ST63"/>
<evidence type="ECO:0000256" key="2">
    <source>
        <dbReference type="ARBA" id="ARBA00023016"/>
    </source>
</evidence>
<dbReference type="GO" id="GO:0019172">
    <property type="term" value="F:glyoxalase III activity"/>
    <property type="evidence" value="ECO:0007669"/>
    <property type="project" value="UniProtKB-EC"/>
</dbReference>
<dbReference type="InterPro" id="IPR029062">
    <property type="entry name" value="Class_I_gatase-like"/>
</dbReference>
<dbReference type="Pfam" id="PF01965">
    <property type="entry name" value="DJ-1_PfpI"/>
    <property type="match status" value="1"/>
</dbReference>
<dbReference type="Proteomes" id="UP000230002">
    <property type="component" value="Unassembled WGS sequence"/>
</dbReference>
<evidence type="ECO:0000256" key="1">
    <source>
        <dbReference type="ARBA" id="ARBA00013134"/>
    </source>
</evidence>
<dbReference type="Gene3D" id="3.40.50.880">
    <property type="match status" value="1"/>
</dbReference>
<evidence type="ECO:0000256" key="4">
    <source>
        <dbReference type="ARBA" id="ARBA00038493"/>
    </source>
</evidence>
<name>A0A2G8ST63_9APHY</name>
<sequence>MKHILFVFTSANKNLTGGQTGYYLPEAAHPYYVLSEKYHLDFASPKGPNPPVDEYSVKTFPDDVPKFLENPTVQRKLASTKRLADVKAADYDAIFYIGGHGPVLDLPQDPTNIELANEFWRAGKLTTAVCHGPAALVNVTDARGQSIFKGRRATAFADEEEELMDAVQAVPFLVEDRIKELGGIYEKAAEPFDPDVVVDGMLITGQNPASAKGVALAIDQALSA</sequence>
<evidence type="ECO:0000313" key="7">
    <source>
        <dbReference type="EMBL" id="PIL36967.1"/>
    </source>
</evidence>
<keyword evidence="3" id="KW-0456">Lyase</keyword>
<evidence type="ECO:0000259" key="6">
    <source>
        <dbReference type="Pfam" id="PF01965"/>
    </source>
</evidence>
<accession>A0A2G8ST63</accession>
<comment type="caution">
    <text evidence="7">The sequence shown here is derived from an EMBL/GenBank/DDBJ whole genome shotgun (WGS) entry which is preliminary data.</text>
</comment>
<gene>
    <name evidence="7" type="ORF">GSI_00659</name>
</gene>
<dbReference type="PANTHER" id="PTHR48094:SF11">
    <property type="entry name" value="GLUTATHIONE-INDEPENDENT GLYOXALASE HSP31-RELATED"/>
    <property type="match status" value="1"/>
</dbReference>
<dbReference type="InterPro" id="IPR002818">
    <property type="entry name" value="DJ-1/PfpI"/>
</dbReference>
<evidence type="ECO:0000256" key="5">
    <source>
        <dbReference type="ARBA" id="ARBA00048082"/>
    </source>
</evidence>
<comment type="similarity">
    <text evidence="4">Belongs to the peptidase C56 family. HSP31-like subfamily.</text>
</comment>
<dbReference type="STRING" id="1077348.A0A2G8ST63"/>